<evidence type="ECO:0000256" key="4">
    <source>
        <dbReference type="ARBA" id="ARBA00022801"/>
    </source>
</evidence>
<evidence type="ECO:0000259" key="6">
    <source>
        <dbReference type="Pfam" id="PF03755"/>
    </source>
</evidence>
<accession>A0A926DHU4</accession>
<dbReference type="Pfam" id="PF03755">
    <property type="entry name" value="YicC-like_N"/>
    <property type="match status" value="1"/>
</dbReference>
<dbReference type="InterPro" id="IPR013527">
    <property type="entry name" value="YicC-like_N"/>
</dbReference>
<dbReference type="Pfam" id="PF08340">
    <property type="entry name" value="YicC-like_C"/>
    <property type="match status" value="1"/>
</dbReference>
<feature type="domain" description="Endoribonuclease YicC-like C-terminal" evidence="7">
    <location>
        <begin position="172"/>
        <end position="291"/>
    </location>
</feature>
<keyword evidence="9" id="KW-1185">Reference proteome</keyword>
<name>A0A926DHU4_9FIRM</name>
<evidence type="ECO:0000256" key="5">
    <source>
        <dbReference type="ARBA" id="ARBA00035648"/>
    </source>
</evidence>
<dbReference type="PANTHER" id="PTHR30636">
    <property type="entry name" value="UPF0701 PROTEIN YICC"/>
    <property type="match status" value="1"/>
</dbReference>
<keyword evidence="3" id="KW-0255">Endonuclease</keyword>
<sequence length="291" mass="33584">MKSMTGFGRAEAEEQGYKITVEMKSVNHRFLDMNIRMPRFMLFLEDDARERIKKNLARGRVEVFVNFASTKDSDRKIRVDLGMVRGYLEAARTIRENVKVKDDLTLSRLMTLSDVLTFEEQAKDEELLKSLLGKAMQEALDRLNAAREAEGKRIGGDILERAELLTQIVDEIEAREPVVAEEYKEKLRAKLEEYLQNTEIDENRFQAEILYFTDRASITEEIVRLRSHFVQLRQTLASDEASGRSLDFLVQELNRECNTIGSKSSDVTITKAVLRAKSEVEKIREQVQNIE</sequence>
<evidence type="ECO:0000259" key="7">
    <source>
        <dbReference type="Pfam" id="PF08340"/>
    </source>
</evidence>
<organism evidence="8 9">
    <name type="scientific">Guopingia tenuis</name>
    <dbReference type="NCBI Taxonomy" id="2763656"/>
    <lineage>
        <taxon>Bacteria</taxon>
        <taxon>Bacillati</taxon>
        <taxon>Bacillota</taxon>
        <taxon>Clostridia</taxon>
        <taxon>Christensenellales</taxon>
        <taxon>Christensenellaceae</taxon>
        <taxon>Guopingia</taxon>
    </lineage>
</organism>
<gene>
    <name evidence="8" type="ORF">H8693_03750</name>
</gene>
<keyword evidence="4" id="KW-0378">Hydrolase</keyword>
<dbReference type="GO" id="GO:0004521">
    <property type="term" value="F:RNA endonuclease activity"/>
    <property type="evidence" value="ECO:0007669"/>
    <property type="project" value="InterPro"/>
</dbReference>
<proteinExistence type="inferred from homology"/>
<evidence type="ECO:0000313" key="8">
    <source>
        <dbReference type="EMBL" id="MBC8538044.1"/>
    </source>
</evidence>
<dbReference type="AlphaFoldDB" id="A0A926DHU4"/>
<dbReference type="EMBL" id="JACRSS010000001">
    <property type="protein sequence ID" value="MBC8538044.1"/>
    <property type="molecule type" value="Genomic_DNA"/>
</dbReference>
<feature type="domain" description="Endoribonuclease YicC-like N-terminal" evidence="6">
    <location>
        <begin position="1"/>
        <end position="154"/>
    </location>
</feature>
<comment type="caution">
    <text evidence="8">The sequence shown here is derived from an EMBL/GenBank/DDBJ whole genome shotgun (WGS) entry which is preliminary data.</text>
</comment>
<protein>
    <submittedName>
        <fullName evidence="8">YicC family protein</fullName>
    </submittedName>
</protein>
<dbReference type="InterPro" id="IPR005229">
    <property type="entry name" value="YicC/YloC-like"/>
</dbReference>
<evidence type="ECO:0000256" key="3">
    <source>
        <dbReference type="ARBA" id="ARBA00022759"/>
    </source>
</evidence>
<evidence type="ECO:0000313" key="9">
    <source>
        <dbReference type="Proteomes" id="UP000617951"/>
    </source>
</evidence>
<dbReference type="GO" id="GO:0016787">
    <property type="term" value="F:hydrolase activity"/>
    <property type="evidence" value="ECO:0007669"/>
    <property type="project" value="UniProtKB-KW"/>
</dbReference>
<dbReference type="PANTHER" id="PTHR30636:SF3">
    <property type="entry name" value="UPF0701 PROTEIN YICC"/>
    <property type="match status" value="1"/>
</dbReference>
<dbReference type="InterPro" id="IPR013551">
    <property type="entry name" value="YicC-like_C"/>
</dbReference>
<keyword evidence="2" id="KW-0540">Nuclease</keyword>
<dbReference type="NCBIfam" id="TIGR00255">
    <property type="entry name" value="YicC/YloC family endoribonuclease"/>
    <property type="match status" value="1"/>
</dbReference>
<comment type="similarity">
    <text evidence="5">Belongs to the YicC/YloC family.</text>
</comment>
<evidence type="ECO:0000256" key="2">
    <source>
        <dbReference type="ARBA" id="ARBA00022722"/>
    </source>
</evidence>
<comment type="cofactor">
    <cofactor evidence="1">
        <name>a divalent metal cation</name>
        <dbReference type="ChEBI" id="CHEBI:60240"/>
    </cofactor>
</comment>
<evidence type="ECO:0000256" key="1">
    <source>
        <dbReference type="ARBA" id="ARBA00001968"/>
    </source>
</evidence>
<reference evidence="8" key="1">
    <citation type="submission" date="2020-08" db="EMBL/GenBank/DDBJ databases">
        <title>Genome public.</title>
        <authorList>
            <person name="Liu C."/>
            <person name="Sun Q."/>
        </authorList>
    </citation>
    <scope>NUCLEOTIDE SEQUENCE</scope>
    <source>
        <strain evidence="8">NSJ-63</strain>
    </source>
</reference>
<dbReference type="Proteomes" id="UP000617951">
    <property type="component" value="Unassembled WGS sequence"/>
</dbReference>